<dbReference type="EMBL" id="JACZHT010000001">
    <property type="protein sequence ID" value="MBE1236502.1"/>
    <property type="molecule type" value="Genomic_DNA"/>
</dbReference>
<dbReference type="InterPro" id="IPR005119">
    <property type="entry name" value="LysR_subst-bd"/>
</dbReference>
<dbReference type="SUPFAM" id="SSF46785">
    <property type="entry name" value="Winged helix' DNA-binding domain"/>
    <property type="match status" value="1"/>
</dbReference>
<dbReference type="InterPro" id="IPR036388">
    <property type="entry name" value="WH-like_DNA-bd_sf"/>
</dbReference>
<dbReference type="Gene3D" id="3.40.190.290">
    <property type="match status" value="1"/>
</dbReference>
<protein>
    <submittedName>
        <fullName evidence="7">LysR family transcriptional regulator</fullName>
    </submittedName>
</protein>
<keyword evidence="4" id="KW-0010">Activator</keyword>
<keyword evidence="8" id="KW-1185">Reference proteome</keyword>
<dbReference type="Pfam" id="PF00126">
    <property type="entry name" value="HTH_1"/>
    <property type="match status" value="1"/>
</dbReference>
<dbReference type="Proteomes" id="UP000631034">
    <property type="component" value="Unassembled WGS sequence"/>
</dbReference>
<dbReference type="PRINTS" id="PR00039">
    <property type="entry name" value="HTHLYSR"/>
</dbReference>
<dbReference type="InterPro" id="IPR000847">
    <property type="entry name" value="LysR_HTH_N"/>
</dbReference>
<evidence type="ECO:0000256" key="2">
    <source>
        <dbReference type="ARBA" id="ARBA00023015"/>
    </source>
</evidence>
<dbReference type="PANTHER" id="PTHR30293:SF0">
    <property type="entry name" value="NITROGEN ASSIMILATION REGULATORY PROTEIN NAC"/>
    <property type="match status" value="1"/>
</dbReference>
<dbReference type="Pfam" id="PF03466">
    <property type="entry name" value="LysR_substrate"/>
    <property type="match status" value="1"/>
</dbReference>
<dbReference type="GO" id="GO:0003700">
    <property type="term" value="F:DNA-binding transcription factor activity"/>
    <property type="evidence" value="ECO:0007669"/>
    <property type="project" value="InterPro"/>
</dbReference>
<organism evidence="7 8">
    <name type="scientific">Phaeovibrio sulfidiphilus</name>
    <dbReference type="NCBI Taxonomy" id="1220600"/>
    <lineage>
        <taxon>Bacteria</taxon>
        <taxon>Pseudomonadati</taxon>
        <taxon>Pseudomonadota</taxon>
        <taxon>Alphaproteobacteria</taxon>
        <taxon>Rhodospirillales</taxon>
        <taxon>Rhodospirillaceae</taxon>
        <taxon>Phaeovibrio</taxon>
    </lineage>
</organism>
<dbReference type="PANTHER" id="PTHR30293">
    <property type="entry name" value="TRANSCRIPTIONAL REGULATORY PROTEIN NAC-RELATED"/>
    <property type="match status" value="1"/>
</dbReference>
<keyword evidence="5" id="KW-0804">Transcription</keyword>
<keyword evidence="2" id="KW-0805">Transcription regulation</keyword>
<proteinExistence type="inferred from homology"/>
<dbReference type="PROSITE" id="PS50931">
    <property type="entry name" value="HTH_LYSR"/>
    <property type="match status" value="1"/>
</dbReference>
<dbReference type="InterPro" id="IPR036390">
    <property type="entry name" value="WH_DNA-bd_sf"/>
</dbReference>
<dbReference type="GO" id="GO:0003677">
    <property type="term" value="F:DNA binding"/>
    <property type="evidence" value="ECO:0007669"/>
    <property type="project" value="UniProtKB-KW"/>
</dbReference>
<dbReference type="GO" id="GO:2000142">
    <property type="term" value="P:regulation of DNA-templated transcription initiation"/>
    <property type="evidence" value="ECO:0007669"/>
    <property type="project" value="TreeGrafter"/>
</dbReference>
<evidence type="ECO:0000313" key="7">
    <source>
        <dbReference type="EMBL" id="MBE1236502.1"/>
    </source>
</evidence>
<dbReference type="FunFam" id="1.10.10.10:FF:000001">
    <property type="entry name" value="LysR family transcriptional regulator"/>
    <property type="match status" value="1"/>
</dbReference>
<reference evidence="7" key="1">
    <citation type="submission" date="2020-10" db="EMBL/GenBank/DDBJ databases">
        <title>Genome sequence of the unusual species of purple photosynthetic bacteria, Phaeovibrio sulfidiphilus DSM 23193, type strain.</title>
        <authorList>
            <person name="Kyndt J.A."/>
            <person name="Meyer T.E."/>
        </authorList>
    </citation>
    <scope>NUCLEOTIDE SEQUENCE</scope>
    <source>
        <strain evidence="7">DSM 23193</strain>
    </source>
</reference>
<comment type="similarity">
    <text evidence="1">Belongs to the LysR transcriptional regulatory family.</text>
</comment>
<dbReference type="SUPFAM" id="SSF53850">
    <property type="entry name" value="Periplasmic binding protein-like II"/>
    <property type="match status" value="1"/>
</dbReference>
<dbReference type="AlphaFoldDB" id="A0A8J6YNZ6"/>
<keyword evidence="3" id="KW-0238">DNA-binding</keyword>
<evidence type="ECO:0000256" key="4">
    <source>
        <dbReference type="ARBA" id="ARBA00023159"/>
    </source>
</evidence>
<accession>A0A8J6YNZ6</accession>
<evidence type="ECO:0000259" key="6">
    <source>
        <dbReference type="PROSITE" id="PS50931"/>
    </source>
</evidence>
<gene>
    <name evidence="7" type="ORF">IHV25_02390</name>
</gene>
<dbReference type="Gene3D" id="1.10.10.10">
    <property type="entry name" value="Winged helix-like DNA-binding domain superfamily/Winged helix DNA-binding domain"/>
    <property type="match status" value="1"/>
</dbReference>
<sequence>MDPRHLKSFLQIMETGSFSAAAERIELTQPALSRQISILEQEVGETLFRRTGRGAEPTEAGLLLAEHARSILDSIEAARHAMASRHEEVMGRVAVGLPPSIGVRLTAPLVDHFRHRHPLVHLCVVEELSGFVQDGLLAGWIDTGILYAQTVHPALFHEPLMTEELMLISHPDLMPDTGSPNSPVPIQALAELPVLMPSRRHGMRSLIDQALLSHRMTLNTAIETDSLRVSSELAKRKLGVFIHAPSAFERDLKSGALVARPLGTPPLKRAIVLAWPRDRAPTRATLAMADAIREMFDASGGYFEL</sequence>
<evidence type="ECO:0000313" key="8">
    <source>
        <dbReference type="Proteomes" id="UP000631034"/>
    </source>
</evidence>
<dbReference type="RefSeq" id="WP_192533357.1">
    <property type="nucleotide sequence ID" value="NZ_JACZHT010000001.1"/>
</dbReference>
<evidence type="ECO:0000256" key="1">
    <source>
        <dbReference type="ARBA" id="ARBA00009437"/>
    </source>
</evidence>
<feature type="domain" description="HTH lysR-type" evidence="6">
    <location>
        <begin position="1"/>
        <end position="58"/>
    </location>
</feature>
<evidence type="ECO:0000256" key="5">
    <source>
        <dbReference type="ARBA" id="ARBA00023163"/>
    </source>
</evidence>
<comment type="caution">
    <text evidence="7">The sequence shown here is derived from an EMBL/GenBank/DDBJ whole genome shotgun (WGS) entry which is preliminary data.</text>
</comment>
<name>A0A8J6YNZ6_9PROT</name>
<evidence type="ECO:0000256" key="3">
    <source>
        <dbReference type="ARBA" id="ARBA00023125"/>
    </source>
</evidence>